<organism evidence="2 3">
    <name type="scientific">Fusobacterium pseudoperiodonticum</name>
    <dbReference type="NCBI Taxonomy" id="2663009"/>
    <lineage>
        <taxon>Bacteria</taxon>
        <taxon>Fusobacteriati</taxon>
        <taxon>Fusobacteriota</taxon>
        <taxon>Fusobacteriia</taxon>
        <taxon>Fusobacteriales</taxon>
        <taxon>Fusobacteriaceae</taxon>
        <taxon>Fusobacterium</taxon>
    </lineage>
</organism>
<dbReference type="Proteomes" id="UP000228552">
    <property type="component" value="Chromosome"/>
</dbReference>
<accession>A0AAD0AKV5</accession>
<feature type="transmembrane region" description="Helical" evidence="1">
    <location>
        <begin position="73"/>
        <end position="92"/>
    </location>
</feature>
<name>A0AAD0AKV5_9FUSO</name>
<feature type="transmembrane region" description="Helical" evidence="1">
    <location>
        <begin position="40"/>
        <end position="61"/>
    </location>
</feature>
<dbReference type="RefSeq" id="WP_099987248.1">
    <property type="nucleotide sequence ID" value="NZ_CP024700.1"/>
</dbReference>
<dbReference type="AlphaFoldDB" id="A0AAD0AKV5"/>
<proteinExistence type="predicted"/>
<evidence type="ECO:0000313" key="3">
    <source>
        <dbReference type="Proteomes" id="UP000228552"/>
    </source>
</evidence>
<feature type="transmembrane region" description="Helical" evidence="1">
    <location>
        <begin position="104"/>
        <end position="123"/>
    </location>
</feature>
<feature type="transmembrane region" description="Helical" evidence="1">
    <location>
        <begin position="16"/>
        <end position="34"/>
    </location>
</feature>
<keyword evidence="1" id="KW-1133">Transmembrane helix</keyword>
<reference evidence="2 3" key="1">
    <citation type="submission" date="2017-11" db="EMBL/GenBank/DDBJ databases">
        <title>Genome sequencing of Fusobacterium periodonticum KCOM 1263.</title>
        <authorList>
            <person name="Kook J.-K."/>
            <person name="Park S.-N."/>
            <person name="Lim Y.K."/>
        </authorList>
    </citation>
    <scope>NUCLEOTIDE SEQUENCE [LARGE SCALE GENOMIC DNA]</scope>
    <source>
        <strain evidence="2 3">KCOM 1263</strain>
    </source>
</reference>
<protein>
    <submittedName>
        <fullName evidence="2">Uncharacterized protein</fullName>
    </submittedName>
</protein>
<keyword evidence="3" id="KW-1185">Reference proteome</keyword>
<dbReference type="EMBL" id="CP024700">
    <property type="protein sequence ID" value="ATV61273.1"/>
    <property type="molecule type" value="Genomic_DNA"/>
</dbReference>
<keyword evidence="1" id="KW-0472">Membrane</keyword>
<evidence type="ECO:0000256" key="1">
    <source>
        <dbReference type="SAM" id="Phobius"/>
    </source>
</evidence>
<keyword evidence="1" id="KW-0812">Transmembrane</keyword>
<gene>
    <name evidence="2" type="ORF">CTM74_05165</name>
</gene>
<sequence length="127" mass="15584">MEILNILKFIIEHRQLFFITLGIIVVTQLIYLYFHRSLESFFLFFVHKILVFILIMLFYIYNKEIDNYYMKIIFIYLTGTVLLYNISQFTIFRKKDKVIGIEEMFLGSEINLTLFILLIFYYFKIRL</sequence>
<evidence type="ECO:0000313" key="2">
    <source>
        <dbReference type="EMBL" id="ATV61273.1"/>
    </source>
</evidence>